<proteinExistence type="predicted"/>
<organism evidence="1">
    <name type="scientific">uncultured Caudovirales phage</name>
    <dbReference type="NCBI Taxonomy" id="2100421"/>
    <lineage>
        <taxon>Viruses</taxon>
        <taxon>Duplodnaviria</taxon>
        <taxon>Heunggongvirae</taxon>
        <taxon>Uroviricota</taxon>
        <taxon>Caudoviricetes</taxon>
        <taxon>Peduoviridae</taxon>
        <taxon>Maltschvirus</taxon>
        <taxon>Maltschvirus maltsch</taxon>
    </lineage>
</organism>
<name>A0A6J5RIH3_9CAUD</name>
<accession>A0A6J5RIH3</accession>
<sequence>MSKTVRKQIGKQTRNLVARHAPRCGAGAHAVRRESGAQALGMVEWMQQREERKGVK</sequence>
<dbReference type="EMBL" id="LR797253">
    <property type="protein sequence ID" value="CAB4197173.1"/>
    <property type="molecule type" value="Genomic_DNA"/>
</dbReference>
<gene>
    <name evidence="1" type="ORF">UFOVP1304_47</name>
</gene>
<reference evidence="1" key="1">
    <citation type="submission" date="2020-05" db="EMBL/GenBank/DDBJ databases">
        <authorList>
            <person name="Chiriac C."/>
            <person name="Salcher M."/>
            <person name="Ghai R."/>
            <person name="Kavagutti S V."/>
        </authorList>
    </citation>
    <scope>NUCLEOTIDE SEQUENCE</scope>
</reference>
<evidence type="ECO:0000313" key="1">
    <source>
        <dbReference type="EMBL" id="CAB4197173.1"/>
    </source>
</evidence>
<protein>
    <submittedName>
        <fullName evidence="1">Uncharacterized protein</fullName>
    </submittedName>
</protein>